<evidence type="ECO:0000256" key="1">
    <source>
        <dbReference type="SAM" id="Phobius"/>
    </source>
</evidence>
<organism evidence="2 3">
    <name type="scientific">Pedococcus aerophilus</name>
    <dbReference type="NCBI Taxonomy" id="436356"/>
    <lineage>
        <taxon>Bacteria</taxon>
        <taxon>Bacillati</taxon>
        <taxon>Actinomycetota</taxon>
        <taxon>Actinomycetes</taxon>
        <taxon>Micrococcales</taxon>
        <taxon>Intrasporangiaceae</taxon>
        <taxon>Pedococcus</taxon>
    </lineage>
</organism>
<proteinExistence type="predicted"/>
<keyword evidence="3" id="KW-1185">Reference proteome</keyword>
<dbReference type="PANTHER" id="PTHR31272">
    <property type="entry name" value="CYTOCHROME C-TYPE BIOGENESIS PROTEIN HI_1454-RELATED"/>
    <property type="match status" value="1"/>
</dbReference>
<evidence type="ECO:0000313" key="3">
    <source>
        <dbReference type="Proteomes" id="UP001501326"/>
    </source>
</evidence>
<reference evidence="3" key="1">
    <citation type="journal article" date="2019" name="Int. J. Syst. Evol. Microbiol.">
        <title>The Global Catalogue of Microorganisms (GCM) 10K type strain sequencing project: providing services to taxonomists for standard genome sequencing and annotation.</title>
        <authorList>
            <consortium name="The Broad Institute Genomics Platform"/>
            <consortium name="The Broad Institute Genome Sequencing Center for Infectious Disease"/>
            <person name="Wu L."/>
            <person name="Ma J."/>
        </authorList>
    </citation>
    <scope>NUCLEOTIDE SEQUENCE [LARGE SCALE GENOMIC DNA]</scope>
    <source>
        <strain evidence="3">JCM 16378</strain>
    </source>
</reference>
<comment type="caution">
    <text evidence="2">The sequence shown here is derived from an EMBL/GenBank/DDBJ whole genome shotgun (WGS) entry which is preliminary data.</text>
</comment>
<feature type="transmembrane region" description="Helical" evidence="1">
    <location>
        <begin position="121"/>
        <end position="148"/>
    </location>
</feature>
<evidence type="ECO:0000313" key="2">
    <source>
        <dbReference type="EMBL" id="GAA2731452.1"/>
    </source>
</evidence>
<sequence length="293" mass="29599">MTAAVVLAVTAGMLAAFNPCGFALLPGYLALFVGQPPSRSGVVARALVVGVSVTVGFVAVFGAVGVGISALSLTLGPWLFVATLVAGAALLVVGVLLLLGHDVTVRTPRARSRVDGSVRGMVAYGVVYATVSLSCTLPVFLSAVASVFTSGAGASFVVGVSAAVAYALAMGLVMTVLAVVVGLLGRAAMARARPWTRHVGRASGVVVTVAAGYVLWYGWVELQLYNGNTVASGPVTAVAEASGAVSRTLTALGAGRWLIVVVVGLVLFVVASVAVRRRSGLPARSAASRRRTH</sequence>
<dbReference type="RefSeq" id="WP_344189947.1">
    <property type="nucleotide sequence ID" value="NZ_BAAARN010000001.1"/>
</dbReference>
<feature type="transmembrane region" description="Helical" evidence="1">
    <location>
        <begin position="46"/>
        <end position="72"/>
    </location>
</feature>
<keyword evidence="1" id="KW-1133">Transmembrane helix</keyword>
<feature type="transmembrane region" description="Helical" evidence="1">
    <location>
        <begin position="257"/>
        <end position="275"/>
    </location>
</feature>
<name>A0ABN3UGE7_9MICO</name>
<dbReference type="InterPro" id="IPR051790">
    <property type="entry name" value="Cytochrome_c-biogenesis_DsbD"/>
</dbReference>
<feature type="transmembrane region" description="Helical" evidence="1">
    <location>
        <begin position="199"/>
        <end position="219"/>
    </location>
</feature>
<dbReference type="Proteomes" id="UP001501326">
    <property type="component" value="Unassembled WGS sequence"/>
</dbReference>
<feature type="transmembrane region" description="Helical" evidence="1">
    <location>
        <begin position="154"/>
        <end position="187"/>
    </location>
</feature>
<gene>
    <name evidence="2" type="ORF">GCM10009867_05110</name>
</gene>
<feature type="transmembrane region" description="Helical" evidence="1">
    <location>
        <begin position="6"/>
        <end position="34"/>
    </location>
</feature>
<protein>
    <submittedName>
        <fullName evidence="2">Cytochrome c biogenesis CcdA family protein</fullName>
    </submittedName>
</protein>
<keyword evidence="1" id="KW-0472">Membrane</keyword>
<dbReference type="PANTHER" id="PTHR31272:SF4">
    <property type="entry name" value="CYTOCHROME C-TYPE BIOGENESIS PROTEIN HI_1454-RELATED"/>
    <property type="match status" value="1"/>
</dbReference>
<feature type="transmembrane region" description="Helical" evidence="1">
    <location>
        <begin position="78"/>
        <end position="100"/>
    </location>
</feature>
<dbReference type="EMBL" id="BAAARN010000001">
    <property type="protein sequence ID" value="GAA2731452.1"/>
    <property type="molecule type" value="Genomic_DNA"/>
</dbReference>
<accession>A0ABN3UGE7</accession>
<keyword evidence="1" id="KW-0812">Transmembrane</keyword>